<name>A0A2K3USP0_9DEIO</name>
<feature type="domain" description="CBS" evidence="3">
    <location>
        <begin position="93"/>
        <end position="150"/>
    </location>
</feature>
<dbReference type="Gene3D" id="3.10.580.10">
    <property type="entry name" value="CBS-domain"/>
    <property type="match status" value="1"/>
</dbReference>
<dbReference type="EMBL" id="PPPD01000003">
    <property type="protein sequence ID" value="PNY79554.1"/>
    <property type="molecule type" value="Genomic_DNA"/>
</dbReference>
<gene>
    <name evidence="4" type="ORF">CVO96_19200</name>
</gene>
<dbReference type="PROSITE" id="PS51371">
    <property type="entry name" value="CBS"/>
    <property type="match status" value="2"/>
</dbReference>
<evidence type="ECO:0000256" key="1">
    <source>
        <dbReference type="ARBA" id="ARBA00023122"/>
    </source>
</evidence>
<proteinExistence type="predicted"/>
<dbReference type="CDD" id="cd04584">
    <property type="entry name" value="CBS_pair_AcuB_like"/>
    <property type="match status" value="1"/>
</dbReference>
<feature type="domain" description="CBS" evidence="3">
    <location>
        <begin position="19"/>
        <end position="74"/>
    </location>
</feature>
<dbReference type="PANTHER" id="PTHR43080:SF26">
    <property type="entry name" value="REGULATORY PROTEIN"/>
    <property type="match status" value="1"/>
</dbReference>
<dbReference type="PANTHER" id="PTHR43080">
    <property type="entry name" value="CBS DOMAIN-CONTAINING PROTEIN CBSX3, MITOCHONDRIAL"/>
    <property type="match status" value="1"/>
</dbReference>
<evidence type="ECO:0000259" key="3">
    <source>
        <dbReference type="PROSITE" id="PS51371"/>
    </source>
</evidence>
<protein>
    <recommendedName>
        <fullName evidence="3">CBS domain-containing protein</fullName>
    </recommendedName>
</protein>
<dbReference type="InterPro" id="IPR046342">
    <property type="entry name" value="CBS_dom_sf"/>
</dbReference>
<sequence length="157" mass="16728">MAPGDAPVVEEPMLVRDLMSAQTISAPPSLPLTEAARLLQSHGIRRLPVVEEGQLVGIVSDRDLREALPSTLSTLSMWEATTRLASLRVADIMKRNVLTTTPDADARDAAHTLLEHRVGALPVIDGTGQVVGLLSVSDVLRDYARPAAATPVPELTP</sequence>
<evidence type="ECO:0000313" key="5">
    <source>
        <dbReference type="Proteomes" id="UP000236379"/>
    </source>
</evidence>
<reference evidence="4 5" key="1">
    <citation type="submission" date="2018-01" db="EMBL/GenBank/DDBJ databases">
        <title>Deinococcus koreensis sp. nov., a radiation-resistant bacterium isolated from river water.</title>
        <authorList>
            <person name="Choi A."/>
        </authorList>
    </citation>
    <scope>NUCLEOTIDE SEQUENCE [LARGE SCALE GENOMIC DNA]</scope>
    <source>
        <strain evidence="4 5">SJW1-2</strain>
    </source>
</reference>
<evidence type="ECO:0000313" key="4">
    <source>
        <dbReference type="EMBL" id="PNY79554.1"/>
    </source>
</evidence>
<organism evidence="4 5">
    <name type="scientific">Deinococcus koreensis</name>
    <dbReference type="NCBI Taxonomy" id="2054903"/>
    <lineage>
        <taxon>Bacteria</taxon>
        <taxon>Thermotogati</taxon>
        <taxon>Deinococcota</taxon>
        <taxon>Deinococci</taxon>
        <taxon>Deinococcales</taxon>
        <taxon>Deinococcaceae</taxon>
        <taxon>Deinococcus</taxon>
    </lineage>
</organism>
<dbReference type="Pfam" id="PF00571">
    <property type="entry name" value="CBS"/>
    <property type="match status" value="2"/>
</dbReference>
<evidence type="ECO:0000256" key="2">
    <source>
        <dbReference type="PROSITE-ProRule" id="PRU00703"/>
    </source>
</evidence>
<dbReference type="SMART" id="SM00116">
    <property type="entry name" value="CBS"/>
    <property type="match status" value="2"/>
</dbReference>
<comment type="caution">
    <text evidence="4">The sequence shown here is derived from an EMBL/GenBank/DDBJ whole genome shotgun (WGS) entry which is preliminary data.</text>
</comment>
<dbReference type="InterPro" id="IPR000644">
    <property type="entry name" value="CBS_dom"/>
</dbReference>
<keyword evidence="5" id="KW-1185">Reference proteome</keyword>
<dbReference type="InterPro" id="IPR051257">
    <property type="entry name" value="Diverse_CBS-Domain"/>
</dbReference>
<accession>A0A2K3USP0</accession>
<dbReference type="SUPFAM" id="SSF54631">
    <property type="entry name" value="CBS-domain pair"/>
    <property type="match status" value="1"/>
</dbReference>
<dbReference type="Proteomes" id="UP000236379">
    <property type="component" value="Unassembled WGS sequence"/>
</dbReference>
<dbReference type="AlphaFoldDB" id="A0A2K3USP0"/>
<dbReference type="OrthoDB" id="9802114at2"/>
<keyword evidence="1 2" id="KW-0129">CBS domain</keyword>